<name>A0A0R2FT73_9LACO</name>
<comment type="caution">
    <text evidence="8">The sequence shown here is derived from an EMBL/GenBank/DDBJ whole genome shotgun (WGS) entry which is preliminary data.</text>
</comment>
<reference evidence="8 9" key="1">
    <citation type="journal article" date="2015" name="Genome Announc.">
        <title>Expanding the biotechnology potential of lactobacilli through comparative genomics of 213 strains and associated genera.</title>
        <authorList>
            <person name="Sun Z."/>
            <person name="Harris H.M."/>
            <person name="McCann A."/>
            <person name="Guo C."/>
            <person name="Argimon S."/>
            <person name="Zhang W."/>
            <person name="Yang X."/>
            <person name="Jeffery I.B."/>
            <person name="Cooney J.C."/>
            <person name="Kagawa T.F."/>
            <person name="Liu W."/>
            <person name="Song Y."/>
            <person name="Salvetti E."/>
            <person name="Wrobel A."/>
            <person name="Rasinkangas P."/>
            <person name="Parkhill J."/>
            <person name="Rea M.C."/>
            <person name="O'Sullivan O."/>
            <person name="Ritari J."/>
            <person name="Douillard F.P."/>
            <person name="Paul Ross R."/>
            <person name="Yang R."/>
            <person name="Briner A.E."/>
            <person name="Felis G.E."/>
            <person name="de Vos W.M."/>
            <person name="Barrangou R."/>
            <person name="Klaenhammer T.R."/>
            <person name="Caufield P.W."/>
            <person name="Cui Y."/>
            <person name="Zhang H."/>
            <person name="O'Toole P.W."/>
        </authorList>
    </citation>
    <scope>NUCLEOTIDE SEQUENCE [LARGE SCALE GENOMIC DNA]</scope>
    <source>
        <strain evidence="8 9">DSM 20190</strain>
    </source>
</reference>
<keyword evidence="9" id="KW-1185">Reference proteome</keyword>
<evidence type="ECO:0000313" key="9">
    <source>
        <dbReference type="Proteomes" id="UP000051296"/>
    </source>
</evidence>
<keyword evidence="5 7" id="KW-1133">Transmembrane helix</keyword>
<accession>A0A0R2FT73</accession>
<dbReference type="InParanoid" id="A0A0R2FT73"/>
<feature type="transmembrane region" description="Helical" evidence="7">
    <location>
        <begin position="119"/>
        <end position="138"/>
    </location>
</feature>
<evidence type="ECO:0008006" key="10">
    <source>
        <dbReference type="Google" id="ProtNLM"/>
    </source>
</evidence>
<dbReference type="STRING" id="1123500.GCA_000420365_01314"/>
<protein>
    <recommendedName>
        <fullName evidence="10">Sulfate exporter family transporter</fullName>
    </recommendedName>
</protein>
<evidence type="ECO:0000256" key="7">
    <source>
        <dbReference type="SAM" id="Phobius"/>
    </source>
</evidence>
<dbReference type="AlphaFoldDB" id="A0A0R2FT73"/>
<sequence>MQLSRKQYAGLVLTVLLSLLSLVLGHFLPQLGAESIALLAGLVLGNLVFTQDRWQAGVLWAEKYPIEIGIACLGFQITLHTIQKIGLGGVIFILLQMIATILLVYWVGRKIFKVDLKAGLLMAAGNAVCGSSAIAAVAPKISASDNQRRTSVAIVSLSGIVLLFVLPVLGPLLYQDHSLLVGALIGGTLQSVGQVIGAASLVNGSVTVYATLFKMLRIICLFIVVLGMAKFVQVKEAKENKPAVQVNGFKLVPWFIYVFLILMLLGSLVQFPQPIVAGAKSVTSFFSVINLAGIGLNLKWSVIKASGAKLLSYGLVTITIQVLLAVTLIMFIF</sequence>
<dbReference type="PATRIC" id="fig|1123500.6.peg.1237"/>
<dbReference type="InterPro" id="IPR018383">
    <property type="entry name" value="UPF0324_pro"/>
</dbReference>
<comment type="similarity">
    <text evidence="2">Belongs to the UPF0324 family.</text>
</comment>
<keyword evidence="6 7" id="KW-0472">Membrane</keyword>
<dbReference type="Proteomes" id="UP000051296">
    <property type="component" value="Unassembled WGS sequence"/>
</dbReference>
<dbReference type="eggNOG" id="COG2855">
    <property type="taxonomic scope" value="Bacteria"/>
</dbReference>
<evidence type="ECO:0000256" key="2">
    <source>
        <dbReference type="ARBA" id="ARBA00007977"/>
    </source>
</evidence>
<dbReference type="PANTHER" id="PTHR30106:SF2">
    <property type="entry name" value="UPF0324 INNER MEMBRANE PROTEIN YEIH"/>
    <property type="match status" value="1"/>
</dbReference>
<feature type="transmembrane region" description="Helical" evidence="7">
    <location>
        <begin position="251"/>
        <end position="269"/>
    </location>
</feature>
<dbReference type="Pfam" id="PF03601">
    <property type="entry name" value="Cons_hypoth698"/>
    <property type="match status" value="1"/>
</dbReference>
<dbReference type="OrthoDB" id="9811391at2"/>
<proteinExistence type="inferred from homology"/>
<evidence type="ECO:0000256" key="4">
    <source>
        <dbReference type="ARBA" id="ARBA00022692"/>
    </source>
</evidence>
<evidence type="ECO:0000256" key="3">
    <source>
        <dbReference type="ARBA" id="ARBA00022475"/>
    </source>
</evidence>
<dbReference type="RefSeq" id="WP_022792025.1">
    <property type="nucleotide sequence ID" value="NZ_ATUU01000005.1"/>
</dbReference>
<feature type="transmembrane region" description="Helical" evidence="7">
    <location>
        <begin position="179"/>
        <end position="202"/>
    </location>
</feature>
<keyword evidence="3" id="KW-1003">Cell membrane</keyword>
<dbReference type="GO" id="GO:0005886">
    <property type="term" value="C:plasma membrane"/>
    <property type="evidence" value="ECO:0007669"/>
    <property type="project" value="UniProtKB-SubCell"/>
</dbReference>
<evidence type="ECO:0000256" key="6">
    <source>
        <dbReference type="ARBA" id="ARBA00023136"/>
    </source>
</evidence>
<organism evidence="8 9">
    <name type="scientific">Weissella halotolerans DSM 20190</name>
    <dbReference type="NCBI Taxonomy" id="1123500"/>
    <lineage>
        <taxon>Bacteria</taxon>
        <taxon>Bacillati</taxon>
        <taxon>Bacillota</taxon>
        <taxon>Bacilli</taxon>
        <taxon>Lactobacillales</taxon>
        <taxon>Lactobacillaceae</taxon>
        <taxon>Weissella</taxon>
    </lineage>
</organism>
<evidence type="ECO:0000313" key="8">
    <source>
        <dbReference type="EMBL" id="KRN30811.1"/>
    </source>
</evidence>
<dbReference type="EMBL" id="JQAX01000005">
    <property type="protein sequence ID" value="KRN30811.1"/>
    <property type="molecule type" value="Genomic_DNA"/>
</dbReference>
<feature type="transmembrane region" description="Helical" evidence="7">
    <location>
        <begin position="88"/>
        <end position="107"/>
    </location>
</feature>
<evidence type="ECO:0000256" key="5">
    <source>
        <dbReference type="ARBA" id="ARBA00022989"/>
    </source>
</evidence>
<feature type="transmembrane region" description="Helical" evidence="7">
    <location>
        <begin position="310"/>
        <end position="332"/>
    </location>
</feature>
<dbReference type="PANTHER" id="PTHR30106">
    <property type="entry name" value="INNER MEMBRANE PROTEIN YEIH-RELATED"/>
    <property type="match status" value="1"/>
</dbReference>
<gene>
    <name evidence="8" type="ORF">IV68_GL001238</name>
</gene>
<feature type="transmembrane region" description="Helical" evidence="7">
    <location>
        <begin position="150"/>
        <end position="172"/>
    </location>
</feature>
<evidence type="ECO:0000256" key="1">
    <source>
        <dbReference type="ARBA" id="ARBA00004651"/>
    </source>
</evidence>
<feature type="transmembrane region" description="Helical" evidence="7">
    <location>
        <begin position="275"/>
        <end position="298"/>
    </location>
</feature>
<comment type="subcellular location">
    <subcellularLocation>
        <location evidence="1">Cell membrane</location>
        <topology evidence="1">Multi-pass membrane protein</topology>
    </subcellularLocation>
</comment>
<feature type="transmembrane region" description="Helical" evidence="7">
    <location>
        <begin position="208"/>
        <end position="231"/>
    </location>
</feature>
<keyword evidence="4 7" id="KW-0812">Transmembrane</keyword>